<evidence type="ECO:0000256" key="3">
    <source>
        <dbReference type="ARBA" id="ARBA00023136"/>
    </source>
</evidence>
<evidence type="ECO:0000256" key="4">
    <source>
        <dbReference type="SAM" id="Phobius"/>
    </source>
</evidence>
<keyword evidence="2 4" id="KW-1133">Transmembrane helix</keyword>
<feature type="transmembrane region" description="Helical" evidence="4">
    <location>
        <begin position="47"/>
        <end position="64"/>
    </location>
</feature>
<accession>A0A850QVI1</accession>
<keyword evidence="1 4" id="KW-0812">Transmembrane</keyword>
<dbReference type="Gene3D" id="1.20.1250.20">
    <property type="entry name" value="MFS general substrate transporter like domains"/>
    <property type="match status" value="1"/>
</dbReference>
<comment type="caution">
    <text evidence="6">The sequence shown here is derived from an EMBL/GenBank/DDBJ whole genome shotgun (WGS) entry which is preliminary data.</text>
</comment>
<feature type="non-terminal residue" evidence="6">
    <location>
        <position position="1"/>
    </location>
</feature>
<sequence>IYGLMPLALKQSQLNTEQVGVLMAAIILGGMVIQPIVGQLSTRMSKTVLLALASLLGVFAMGITHLSSDFYILITALALLGMSSFALYPIAITLACDKLESSQIVAATQVMLFSYSVGSALGPIGANQFMAQPNGLMDFFFIVLLATAIYMLLASVRRKPQVLAS</sequence>
<dbReference type="Pfam" id="PF07690">
    <property type="entry name" value="MFS_1"/>
    <property type="match status" value="1"/>
</dbReference>
<evidence type="ECO:0000259" key="5">
    <source>
        <dbReference type="PROSITE" id="PS50850"/>
    </source>
</evidence>
<evidence type="ECO:0000313" key="6">
    <source>
        <dbReference type="EMBL" id="NVO99378.1"/>
    </source>
</evidence>
<evidence type="ECO:0000256" key="2">
    <source>
        <dbReference type="ARBA" id="ARBA00022989"/>
    </source>
</evidence>
<dbReference type="GO" id="GO:0005886">
    <property type="term" value="C:plasma membrane"/>
    <property type="evidence" value="ECO:0007669"/>
    <property type="project" value="TreeGrafter"/>
</dbReference>
<feature type="transmembrane region" description="Helical" evidence="4">
    <location>
        <begin position="104"/>
        <end position="124"/>
    </location>
</feature>
<dbReference type="SUPFAM" id="SSF103473">
    <property type="entry name" value="MFS general substrate transporter"/>
    <property type="match status" value="1"/>
</dbReference>
<keyword evidence="3 4" id="KW-0472">Membrane</keyword>
<reference evidence="6 7" key="1">
    <citation type="submission" date="2020-06" db="EMBL/GenBank/DDBJ databases">
        <title>Photobacterium damselae subsp. damselae comparative genomics.</title>
        <authorList>
            <person name="Osorio C.R."/>
        </authorList>
    </citation>
    <scope>NUCLEOTIDE SEQUENCE [LARGE SCALE GENOMIC DNA]</scope>
    <source>
        <strain evidence="6 7">TW250/03</strain>
    </source>
</reference>
<feature type="transmembrane region" description="Helical" evidence="4">
    <location>
        <begin position="70"/>
        <end position="92"/>
    </location>
</feature>
<evidence type="ECO:0000256" key="1">
    <source>
        <dbReference type="ARBA" id="ARBA00022692"/>
    </source>
</evidence>
<name>A0A850QVI1_PHODD</name>
<dbReference type="GO" id="GO:0022857">
    <property type="term" value="F:transmembrane transporter activity"/>
    <property type="evidence" value="ECO:0007669"/>
    <property type="project" value="InterPro"/>
</dbReference>
<feature type="domain" description="Major facilitator superfamily (MFS) profile" evidence="5">
    <location>
        <begin position="1"/>
        <end position="165"/>
    </location>
</feature>
<dbReference type="PANTHER" id="PTHR23521">
    <property type="entry name" value="TRANSPORTER MFS SUPERFAMILY"/>
    <property type="match status" value="1"/>
</dbReference>
<organism evidence="6 7">
    <name type="scientific">Photobacterium damselae subsp. damselae</name>
    <name type="common">Listonella damsela</name>
    <dbReference type="NCBI Taxonomy" id="85581"/>
    <lineage>
        <taxon>Bacteria</taxon>
        <taxon>Pseudomonadati</taxon>
        <taxon>Pseudomonadota</taxon>
        <taxon>Gammaproteobacteria</taxon>
        <taxon>Vibrionales</taxon>
        <taxon>Vibrionaceae</taxon>
        <taxon>Photobacterium</taxon>
    </lineage>
</organism>
<dbReference type="InterPro" id="IPR020846">
    <property type="entry name" value="MFS_dom"/>
</dbReference>
<dbReference type="AlphaFoldDB" id="A0A850QVI1"/>
<protein>
    <submittedName>
        <fullName evidence="6">MFS transporter</fullName>
    </submittedName>
</protein>
<evidence type="ECO:0000313" key="7">
    <source>
        <dbReference type="Proteomes" id="UP000533429"/>
    </source>
</evidence>
<feature type="transmembrane region" description="Helical" evidence="4">
    <location>
        <begin position="136"/>
        <end position="156"/>
    </location>
</feature>
<dbReference type="EMBL" id="JABXOR010000254">
    <property type="protein sequence ID" value="NVO99378.1"/>
    <property type="molecule type" value="Genomic_DNA"/>
</dbReference>
<dbReference type="Proteomes" id="UP000533429">
    <property type="component" value="Unassembled WGS sequence"/>
</dbReference>
<dbReference type="PANTHER" id="PTHR23521:SF2">
    <property type="entry name" value="TRANSPORTER MFS SUPERFAMILY"/>
    <property type="match status" value="1"/>
</dbReference>
<gene>
    <name evidence="6" type="ORF">HWA77_04055</name>
</gene>
<proteinExistence type="predicted"/>
<dbReference type="InterPro" id="IPR036259">
    <property type="entry name" value="MFS_trans_sf"/>
</dbReference>
<dbReference type="PROSITE" id="PS50850">
    <property type="entry name" value="MFS"/>
    <property type="match status" value="1"/>
</dbReference>
<dbReference type="InterPro" id="IPR011701">
    <property type="entry name" value="MFS"/>
</dbReference>
<feature type="transmembrane region" description="Helical" evidence="4">
    <location>
        <begin position="20"/>
        <end position="40"/>
    </location>
</feature>